<evidence type="ECO:0000256" key="12">
    <source>
        <dbReference type="ARBA" id="ARBA00023303"/>
    </source>
</evidence>
<dbReference type="FunFam" id="2.70.170.10:FF:000030">
    <property type="entry name" value="AcetylCholine Receptor"/>
    <property type="match status" value="1"/>
</dbReference>
<dbReference type="CDD" id="cd18997">
    <property type="entry name" value="LGIC_ECD_nAChR"/>
    <property type="match status" value="1"/>
</dbReference>
<comment type="similarity">
    <text evidence="14">Belongs to the ligand-gated ion channel (TC 1.A.9) family.</text>
</comment>
<dbReference type="NCBIfam" id="TIGR00860">
    <property type="entry name" value="LIC"/>
    <property type="match status" value="1"/>
</dbReference>
<evidence type="ECO:0000256" key="13">
    <source>
        <dbReference type="ARBA" id="ARBA00034099"/>
    </source>
</evidence>
<dbReference type="InterPro" id="IPR006029">
    <property type="entry name" value="Neurotrans-gated_channel_TM"/>
</dbReference>
<dbReference type="GeneID" id="110248107"/>
<feature type="domain" description="Neurotransmitter-gated ion-channel transmembrane" evidence="16">
    <location>
        <begin position="268"/>
        <end position="489"/>
    </location>
</feature>
<feature type="transmembrane region" description="Helical" evidence="14">
    <location>
        <begin position="326"/>
        <end position="347"/>
    </location>
</feature>
<evidence type="ECO:0000259" key="15">
    <source>
        <dbReference type="Pfam" id="PF02931"/>
    </source>
</evidence>
<dbReference type="EnsemblMetazoa" id="XM_021054609.2">
    <property type="protein sequence ID" value="XP_020910268.2"/>
    <property type="gene ID" value="LOC110248107"/>
</dbReference>
<dbReference type="RefSeq" id="XP_020910268.2">
    <property type="nucleotide sequence ID" value="XM_021054609.2"/>
</dbReference>
<keyword evidence="7 14" id="KW-0472">Membrane</keyword>
<dbReference type="SUPFAM" id="SSF63712">
    <property type="entry name" value="Nicotinic receptor ligand binding domain-like"/>
    <property type="match status" value="1"/>
</dbReference>
<dbReference type="KEGG" id="epa:110248107"/>
<keyword evidence="12 14" id="KW-0407">Ion channel</keyword>
<dbReference type="GO" id="GO:0045211">
    <property type="term" value="C:postsynaptic membrane"/>
    <property type="evidence" value="ECO:0007669"/>
    <property type="project" value="InterPro"/>
</dbReference>
<evidence type="ECO:0000313" key="17">
    <source>
        <dbReference type="EnsemblMetazoa" id="XP_020910268.2"/>
    </source>
</evidence>
<dbReference type="InterPro" id="IPR036719">
    <property type="entry name" value="Neuro-gated_channel_TM_sf"/>
</dbReference>
<organism evidence="17 18">
    <name type="scientific">Exaiptasia diaphana</name>
    <name type="common">Tropical sea anemone</name>
    <name type="synonym">Aiptasia pulchella</name>
    <dbReference type="NCBI Taxonomy" id="2652724"/>
    <lineage>
        <taxon>Eukaryota</taxon>
        <taxon>Metazoa</taxon>
        <taxon>Cnidaria</taxon>
        <taxon>Anthozoa</taxon>
        <taxon>Hexacorallia</taxon>
        <taxon>Actiniaria</taxon>
        <taxon>Aiptasiidae</taxon>
        <taxon>Exaiptasia</taxon>
    </lineage>
</organism>
<dbReference type="GO" id="GO:0022848">
    <property type="term" value="F:acetylcholine-gated monoatomic cation-selective channel activity"/>
    <property type="evidence" value="ECO:0007669"/>
    <property type="project" value="InterPro"/>
</dbReference>
<dbReference type="CDD" id="cd19051">
    <property type="entry name" value="LGIC_TM_cation"/>
    <property type="match status" value="1"/>
</dbReference>
<dbReference type="InterPro" id="IPR006201">
    <property type="entry name" value="Neur_channel"/>
</dbReference>
<evidence type="ECO:0000256" key="8">
    <source>
        <dbReference type="ARBA" id="ARBA00023157"/>
    </source>
</evidence>
<evidence type="ECO:0000256" key="10">
    <source>
        <dbReference type="ARBA" id="ARBA00023180"/>
    </source>
</evidence>
<dbReference type="SUPFAM" id="SSF90112">
    <property type="entry name" value="Neurotransmitter-gated ion-channel transmembrane pore"/>
    <property type="match status" value="1"/>
</dbReference>
<evidence type="ECO:0000256" key="3">
    <source>
        <dbReference type="ARBA" id="ARBA00022692"/>
    </source>
</evidence>
<evidence type="ECO:0000256" key="4">
    <source>
        <dbReference type="ARBA" id="ARBA00022989"/>
    </source>
</evidence>
<evidence type="ECO:0000256" key="7">
    <source>
        <dbReference type="ARBA" id="ARBA00023136"/>
    </source>
</evidence>
<evidence type="ECO:0000256" key="1">
    <source>
        <dbReference type="ARBA" id="ARBA00022448"/>
    </source>
</evidence>
<name>A0A913XV44_EXADI</name>
<reference evidence="17" key="1">
    <citation type="submission" date="2022-11" db="UniProtKB">
        <authorList>
            <consortium name="EnsemblMetazoa"/>
        </authorList>
    </citation>
    <scope>IDENTIFICATION</scope>
</reference>
<protein>
    <submittedName>
        <fullName evidence="17">Uncharacterized protein</fullName>
    </submittedName>
</protein>
<sequence>MQVNSLFLLSSDKTLPFTSSHRRNMAFFNILCIVLLSFAGVSRAHQSINNSESRLMSHILKGYNPELRPVKNSSTPVNVKIGLMVKQIISVDFSHQILTLHVWIRMFWKDEFITWKPEDYDGLDSITVDSKNLWVPDIALYNSASTKPGQINFEMLYRIIVGHTGDVKWSSPAIISSECKINVKHFPFDEQQCLLEFGSWVFHGGKLDVFLHLQHVDKESYSENEEWLFYDSKAERRVTKYNCCPEPYPTVVFTVMLKRRAMYYMLNLIIPCGLITIVSLFSFILPPNSGERVSLVITILLALSVYMMIVTESMPHSAVTPLASKFFLFVMVQQGLSLVATCFIIRFHNNDTPLPKWFDVLVNKWMARLLWMYEEKKSISEPEKDDLFIQRSVFVNKGSICDDDNGFQLKQGINKPKEKSDNKENLQTDNGKLKQNFDKLFGEVKVLSDKIRKMSAKEKLQNDWMFATTVLDRFFLSALIISICIAFLSIFLAVPESAILK</sequence>
<evidence type="ECO:0000256" key="6">
    <source>
        <dbReference type="ARBA" id="ARBA00023065"/>
    </source>
</evidence>
<dbReference type="GO" id="GO:0004888">
    <property type="term" value="F:transmembrane signaling receptor activity"/>
    <property type="evidence" value="ECO:0007669"/>
    <property type="project" value="InterPro"/>
</dbReference>
<dbReference type="Proteomes" id="UP000887567">
    <property type="component" value="Unplaced"/>
</dbReference>
<evidence type="ECO:0000256" key="5">
    <source>
        <dbReference type="ARBA" id="ARBA00023018"/>
    </source>
</evidence>
<evidence type="ECO:0000256" key="9">
    <source>
        <dbReference type="ARBA" id="ARBA00023170"/>
    </source>
</evidence>
<keyword evidence="18" id="KW-1185">Reference proteome</keyword>
<dbReference type="Gene3D" id="2.70.170.10">
    <property type="entry name" value="Neurotransmitter-gated ion-channel ligand-binding domain"/>
    <property type="match status" value="1"/>
</dbReference>
<dbReference type="InterPro" id="IPR018000">
    <property type="entry name" value="Neurotransmitter_ion_chnl_CS"/>
</dbReference>
<dbReference type="AlphaFoldDB" id="A0A913XV44"/>
<dbReference type="Pfam" id="PF02932">
    <property type="entry name" value="Neur_chan_memb"/>
    <property type="match status" value="1"/>
</dbReference>
<dbReference type="InterPro" id="IPR002394">
    <property type="entry name" value="Nicotinic_acetylcholine_rcpt"/>
</dbReference>
<evidence type="ECO:0000256" key="2">
    <source>
        <dbReference type="ARBA" id="ARBA00022475"/>
    </source>
</evidence>
<feature type="transmembrane region" description="Helical" evidence="14">
    <location>
        <begin position="263"/>
        <end position="286"/>
    </location>
</feature>
<keyword evidence="5" id="KW-0770">Synapse</keyword>
<evidence type="ECO:0000256" key="14">
    <source>
        <dbReference type="RuleBase" id="RU000687"/>
    </source>
</evidence>
<evidence type="ECO:0000313" key="18">
    <source>
        <dbReference type="Proteomes" id="UP000887567"/>
    </source>
</evidence>
<keyword evidence="1 14" id="KW-0813">Transport</keyword>
<dbReference type="InterPro" id="IPR038050">
    <property type="entry name" value="Neuro_actylchol_rec"/>
</dbReference>
<feature type="transmembrane region" description="Helical" evidence="14">
    <location>
        <begin position="474"/>
        <end position="494"/>
    </location>
</feature>
<dbReference type="InterPro" id="IPR036734">
    <property type="entry name" value="Neur_chan_lig-bd_sf"/>
</dbReference>
<keyword evidence="3 14" id="KW-0812">Transmembrane</keyword>
<keyword evidence="6 14" id="KW-0406">Ion transport</keyword>
<dbReference type="PROSITE" id="PS00236">
    <property type="entry name" value="NEUROTR_ION_CHANNEL"/>
    <property type="match status" value="1"/>
</dbReference>
<keyword evidence="9" id="KW-0675">Receptor</keyword>
<keyword evidence="11" id="KW-1071">Ligand-gated ion channel</keyword>
<keyword evidence="10" id="KW-0325">Glycoprotein</keyword>
<dbReference type="OrthoDB" id="5988418at2759"/>
<evidence type="ECO:0000259" key="16">
    <source>
        <dbReference type="Pfam" id="PF02932"/>
    </source>
</evidence>
<dbReference type="PRINTS" id="PR00254">
    <property type="entry name" value="NICOTINICR"/>
</dbReference>
<accession>A0A913XV44</accession>
<feature type="domain" description="Neurotransmitter-gated ion-channel ligand-binding" evidence="15">
    <location>
        <begin position="52"/>
        <end position="260"/>
    </location>
</feature>
<dbReference type="PANTHER" id="PTHR18945">
    <property type="entry name" value="NEUROTRANSMITTER GATED ION CHANNEL"/>
    <property type="match status" value="1"/>
</dbReference>
<dbReference type="PRINTS" id="PR00252">
    <property type="entry name" value="NRIONCHANNEL"/>
</dbReference>
<keyword evidence="4 14" id="KW-1133">Transmembrane helix</keyword>
<dbReference type="Gene3D" id="1.20.58.390">
    <property type="entry name" value="Neurotransmitter-gated ion-channel transmembrane domain"/>
    <property type="match status" value="2"/>
</dbReference>
<keyword evidence="8" id="KW-1015">Disulfide bond</keyword>
<proteinExistence type="inferred from homology"/>
<feature type="transmembrane region" description="Helical" evidence="14">
    <location>
        <begin position="292"/>
        <end position="314"/>
    </location>
</feature>
<dbReference type="OMA" id="WEDIAYA"/>
<keyword evidence="2" id="KW-1003">Cell membrane</keyword>
<evidence type="ECO:0000256" key="11">
    <source>
        <dbReference type="ARBA" id="ARBA00023286"/>
    </source>
</evidence>
<dbReference type="InterPro" id="IPR006202">
    <property type="entry name" value="Neur_chan_lig-bd"/>
</dbReference>
<dbReference type="Pfam" id="PF02931">
    <property type="entry name" value="Neur_chan_LBD"/>
    <property type="match status" value="1"/>
</dbReference>
<comment type="subcellular location">
    <subcellularLocation>
        <location evidence="13">Synaptic cell membrane</location>
        <topology evidence="13">Multi-pass membrane protein</topology>
    </subcellularLocation>
</comment>
<dbReference type="FunFam" id="1.20.58.390:FF:000043">
    <property type="entry name" value="AcetylCholine Receptor"/>
    <property type="match status" value="1"/>
</dbReference>